<reference evidence="4" key="1">
    <citation type="submission" date="2017-02" db="EMBL/GenBank/DDBJ databases">
        <title>Natronthermophilus aegyptiacus gen. nov.,sp. nov., an aerobic, extremely halophilic alkalithermophilic archaeon isolated from the athalassohaline Wadi An Natrun, Egypt.</title>
        <authorList>
            <person name="Zhao B."/>
        </authorList>
    </citation>
    <scope>NUCLEOTIDE SEQUENCE [LARGE SCALE GENOMIC DNA]</scope>
    <source>
        <strain evidence="4">JW/NM-HA 15</strain>
    </source>
</reference>
<sequence>MSGSILLLALVVVGFLAGVWAVVYLIGLLVAAPIAPYAASAGTAVLVGALAYRILRRIHPPSREEGGFRQSSEPSDEQAGDEADTVSNNPPATLLLDIPR</sequence>
<protein>
    <submittedName>
        <fullName evidence="3">Uncharacterized protein</fullName>
    </submittedName>
</protein>
<dbReference type="KEGG" id="naj:B1756_00845"/>
<feature type="compositionally biased region" description="Acidic residues" evidence="1">
    <location>
        <begin position="74"/>
        <end position="84"/>
    </location>
</feature>
<dbReference type="EMBL" id="CP019893">
    <property type="protein sequence ID" value="ARS88438.1"/>
    <property type="molecule type" value="Genomic_DNA"/>
</dbReference>
<dbReference type="AlphaFoldDB" id="A0A2Z2HY67"/>
<feature type="transmembrane region" description="Helical" evidence="2">
    <location>
        <begin position="37"/>
        <end position="55"/>
    </location>
</feature>
<proteinExistence type="predicted"/>
<evidence type="ECO:0000256" key="2">
    <source>
        <dbReference type="SAM" id="Phobius"/>
    </source>
</evidence>
<keyword evidence="4" id="KW-1185">Reference proteome</keyword>
<accession>A0A2Z2HY67</accession>
<evidence type="ECO:0000256" key="1">
    <source>
        <dbReference type="SAM" id="MobiDB-lite"/>
    </source>
</evidence>
<keyword evidence="2" id="KW-0472">Membrane</keyword>
<name>A0A2Z2HY67_9EURY</name>
<feature type="region of interest" description="Disordered" evidence="1">
    <location>
        <begin position="62"/>
        <end position="100"/>
    </location>
</feature>
<evidence type="ECO:0000313" key="3">
    <source>
        <dbReference type="EMBL" id="ARS88438.1"/>
    </source>
</evidence>
<keyword evidence="2" id="KW-0812">Transmembrane</keyword>
<dbReference type="Proteomes" id="UP000250088">
    <property type="component" value="Chromosome"/>
</dbReference>
<gene>
    <name evidence="3" type="ORF">B1756_00845</name>
</gene>
<keyword evidence="2" id="KW-1133">Transmembrane helix</keyword>
<evidence type="ECO:0000313" key="4">
    <source>
        <dbReference type="Proteomes" id="UP000250088"/>
    </source>
</evidence>
<organism evidence="3 4">
    <name type="scientific">Natrarchaeobaculum aegyptiacum</name>
    <dbReference type="NCBI Taxonomy" id="745377"/>
    <lineage>
        <taxon>Archaea</taxon>
        <taxon>Methanobacteriati</taxon>
        <taxon>Methanobacteriota</taxon>
        <taxon>Stenosarchaea group</taxon>
        <taxon>Halobacteria</taxon>
        <taxon>Halobacteriales</taxon>
        <taxon>Natrialbaceae</taxon>
        <taxon>Natrarchaeobaculum</taxon>
    </lineage>
</organism>